<keyword evidence="2" id="KW-1185">Reference proteome</keyword>
<dbReference type="RefSeq" id="WP_142452991.1">
    <property type="nucleotide sequence ID" value="NZ_FXTP01000001.1"/>
</dbReference>
<gene>
    <name evidence="1" type="ORF">SAMN06265219_101501</name>
</gene>
<evidence type="ECO:0000313" key="2">
    <source>
        <dbReference type="Proteomes" id="UP000317557"/>
    </source>
</evidence>
<protein>
    <recommendedName>
        <fullName evidence="3">DUF2480 family protein</fullName>
    </recommendedName>
</protein>
<proteinExistence type="predicted"/>
<organism evidence="1 2">
    <name type="scientific">Gracilimonas mengyeensis</name>
    <dbReference type="NCBI Taxonomy" id="1302730"/>
    <lineage>
        <taxon>Bacteria</taxon>
        <taxon>Pseudomonadati</taxon>
        <taxon>Balneolota</taxon>
        <taxon>Balneolia</taxon>
        <taxon>Balneolales</taxon>
        <taxon>Balneolaceae</taxon>
        <taxon>Gracilimonas</taxon>
    </lineage>
</organism>
<name>A0A521B1A2_9BACT</name>
<dbReference type="OrthoDB" id="9803040at2"/>
<evidence type="ECO:0008006" key="3">
    <source>
        <dbReference type="Google" id="ProtNLM"/>
    </source>
</evidence>
<dbReference type="Pfam" id="PF10652">
    <property type="entry name" value="DUF2480"/>
    <property type="match status" value="1"/>
</dbReference>
<accession>A0A521B1A2</accession>
<dbReference type="EMBL" id="FXTP01000001">
    <property type="protein sequence ID" value="SMO40893.1"/>
    <property type="molecule type" value="Genomic_DNA"/>
</dbReference>
<dbReference type="Proteomes" id="UP000317557">
    <property type="component" value="Unassembled WGS sequence"/>
</dbReference>
<dbReference type="AlphaFoldDB" id="A0A521B1A2"/>
<sequence length="176" mass="20270">MSNTKNSPSDPIRNKIKESPLIVLDLETYKPDGLIENFDMASLLEKGLVARREPFNEMLEKVNWDHYTDKHVAVHCSTSAILPPWPYLQVASALQPVARSAGFGTREDYHMELWKSNINKWDNQQFEGERVILKANKNIPHEIYLTAGYRLRKVVQTLMYGMPANTVPVFKRKISK</sequence>
<dbReference type="InterPro" id="IPR018914">
    <property type="entry name" value="DUF2480"/>
</dbReference>
<reference evidence="1 2" key="1">
    <citation type="submission" date="2017-05" db="EMBL/GenBank/DDBJ databases">
        <authorList>
            <person name="Varghese N."/>
            <person name="Submissions S."/>
        </authorList>
    </citation>
    <scope>NUCLEOTIDE SEQUENCE [LARGE SCALE GENOMIC DNA]</scope>
    <source>
        <strain evidence="1 2">DSM 21985</strain>
    </source>
</reference>
<evidence type="ECO:0000313" key="1">
    <source>
        <dbReference type="EMBL" id="SMO40893.1"/>
    </source>
</evidence>